<evidence type="ECO:0000259" key="1">
    <source>
        <dbReference type="SMART" id="SM00642"/>
    </source>
</evidence>
<dbReference type="PANTHER" id="PTHR10357">
    <property type="entry name" value="ALPHA-AMYLASE FAMILY MEMBER"/>
    <property type="match status" value="1"/>
</dbReference>
<reference evidence="3" key="1">
    <citation type="submission" date="2023-07" db="EMBL/GenBank/DDBJ databases">
        <title>Novel Mycoplasma species identified in domestic and wild animals.</title>
        <authorList>
            <person name="Volokhov D.V."/>
            <person name="Furtak V.A."/>
            <person name="Zagorodnyaya T.A."/>
        </authorList>
    </citation>
    <scope>NUCLEOTIDE SEQUENCE [LARGE SCALE GENOMIC DNA]</scope>
    <source>
        <strain evidence="3">92-19</strain>
    </source>
</reference>
<dbReference type="InterPro" id="IPR017853">
    <property type="entry name" value="GH"/>
</dbReference>
<evidence type="ECO:0000313" key="2">
    <source>
        <dbReference type="EMBL" id="MCU0105327.1"/>
    </source>
</evidence>
<sequence length="498" mass="56795">MKKILLMILILSITVGLVGCQSTKQPKETLLEQLELANPRTGSYYQIFVRSFADSNNDGIGDFNGITAKLPYLADLGIDGIWLMPIHPSPSYHGYDVTDFYDTHDDYGTLEDFDLMIKTAEDNGIKIIIDLVLNHTSDQHLWKTQHPTWYTNFSYFGAWMPELDFSKTEVKDAMLDVMTFWLNRGVHGFRVDAAIHIFNSNTYVNGLPATNDIKRSIDYFTMLRAQLRKINPDVYLVGEVWASKDYTASFYQGFDSLFNFDYSTQIMNTVQNTRTSNYDTTLNGYYRAFQTVMDNYNKRFVNSDEVYIDAPFIRNHDQDRPASVLNTDKLKLAAEALLTLPGNPFLYYGEELGMKGVSSFGENGIWDETRGLPFKWGDTYTTNWCTACVDYNSSVSDLNAQKNDTTSLFNTYKTLLNLKNTYPALKYGDFKLVDTTETYLSAFSRTLTFEDFSQTVLVYHNFSNAEIAVDITGYDVIYSTTAFSSTIAPMQTLILVKQ</sequence>
<protein>
    <submittedName>
        <fullName evidence="2">Alpha-amylase family glycosyl hydrolase</fullName>
    </submittedName>
</protein>
<dbReference type="InterPro" id="IPR006047">
    <property type="entry name" value="GH13_cat_dom"/>
</dbReference>
<name>A0ABT2PWM8_9MOLU</name>
<dbReference type="SMART" id="SM00642">
    <property type="entry name" value="Aamy"/>
    <property type="match status" value="1"/>
</dbReference>
<dbReference type="Gene3D" id="3.20.20.80">
    <property type="entry name" value="Glycosidases"/>
    <property type="match status" value="1"/>
</dbReference>
<feature type="domain" description="Glycosyl hydrolase family 13 catalytic" evidence="1">
    <location>
        <begin position="46"/>
        <end position="419"/>
    </location>
</feature>
<keyword evidence="3" id="KW-1185">Reference proteome</keyword>
<dbReference type="Proteomes" id="UP001209076">
    <property type="component" value="Unassembled WGS sequence"/>
</dbReference>
<dbReference type="PANTHER" id="PTHR10357:SF179">
    <property type="entry name" value="NEUTRAL AND BASIC AMINO ACID TRANSPORT PROTEIN RBAT"/>
    <property type="match status" value="1"/>
</dbReference>
<evidence type="ECO:0000313" key="3">
    <source>
        <dbReference type="Proteomes" id="UP001209076"/>
    </source>
</evidence>
<dbReference type="EMBL" id="JAOEGN010000012">
    <property type="protein sequence ID" value="MCU0105327.1"/>
    <property type="molecule type" value="Genomic_DNA"/>
</dbReference>
<comment type="caution">
    <text evidence="2">The sequence shown here is derived from an EMBL/GenBank/DDBJ whole genome shotgun (WGS) entry which is preliminary data.</text>
</comment>
<organism evidence="2 3">
    <name type="scientific">Paracholeplasma vituli</name>
    <dbReference type="NCBI Taxonomy" id="69473"/>
    <lineage>
        <taxon>Bacteria</taxon>
        <taxon>Bacillati</taxon>
        <taxon>Mycoplasmatota</taxon>
        <taxon>Mollicutes</taxon>
        <taxon>Acholeplasmatales</taxon>
        <taxon>Acholeplasmataceae</taxon>
        <taxon>Paracholeplasma</taxon>
    </lineage>
</organism>
<accession>A0ABT2PWM8</accession>
<proteinExistence type="predicted"/>
<dbReference type="Pfam" id="PF00128">
    <property type="entry name" value="Alpha-amylase"/>
    <property type="match status" value="2"/>
</dbReference>
<dbReference type="RefSeq" id="WP_262096629.1">
    <property type="nucleotide sequence ID" value="NZ_JAOEGN010000012.1"/>
</dbReference>
<gene>
    <name evidence="2" type="ORF">N7603_06610</name>
</gene>
<dbReference type="PROSITE" id="PS51257">
    <property type="entry name" value="PROKAR_LIPOPROTEIN"/>
    <property type="match status" value="1"/>
</dbReference>
<dbReference type="SUPFAM" id="SSF51445">
    <property type="entry name" value="(Trans)glycosidases"/>
    <property type="match status" value="1"/>
</dbReference>
<keyword evidence="2" id="KW-0378">Hydrolase</keyword>
<dbReference type="GO" id="GO:0016787">
    <property type="term" value="F:hydrolase activity"/>
    <property type="evidence" value="ECO:0007669"/>
    <property type="project" value="UniProtKB-KW"/>
</dbReference>